<keyword evidence="5" id="KW-1185">Reference proteome</keyword>
<evidence type="ECO:0000256" key="2">
    <source>
        <dbReference type="ARBA" id="ARBA00022679"/>
    </source>
</evidence>
<name>A0A4Z0A105_9AGAM</name>
<proteinExistence type="inferred from homology"/>
<reference evidence="4 5" key="1">
    <citation type="submission" date="2019-02" db="EMBL/GenBank/DDBJ databases">
        <title>Genome sequencing of the rare red list fungi Hericium alpestre (H. flagellum).</title>
        <authorList>
            <person name="Buettner E."/>
            <person name="Kellner H."/>
        </authorList>
    </citation>
    <scope>NUCLEOTIDE SEQUENCE [LARGE SCALE GENOMIC DNA]</scope>
    <source>
        <strain evidence="4 5">DSM 108284</strain>
    </source>
</reference>
<sequence>MLARFARRDITTRIGIACTRMRTLATTTPDTPKDLPLSGVRVLELGQLVAGPFAGQLLGHFGAEVIKVEPPSGGDPLRVWRELDVDGVSPWFRSLGRNKKSVTIDMRKEDGRALVKKLALESDVIIENFKPGTLEKWGLGPADLQALKPSLIFTRISGYGQTGPWAKRPGYAGVCEAEAGFRYINGFPDPETALLARCAKQDNGLPGGSTVDVSLVESLLNLMEGIIPEYDRKGKVRQPSGSSLTGIVPTNAFPCLPSPETHNPTYVIIGGNGDTIYERLMRAIGRVDLTGTDFARNPQRVARQAEIEGAIVDWTRTRRGRRGEERVDWTRNLTMTSSVAWAGHARNGNTNAGARSGRLRRTHTSINEPAPDAFPRQREHMELPHHTTRASGRARMHVSRIFGDETNDKMHWAKCER</sequence>
<dbReference type="OrthoDB" id="5863171at2759"/>
<dbReference type="InterPro" id="IPR050509">
    <property type="entry name" value="CoA-transferase_III"/>
</dbReference>
<dbReference type="InterPro" id="IPR044855">
    <property type="entry name" value="CoA-Trfase_III_dom3_sf"/>
</dbReference>
<feature type="region of interest" description="Disordered" evidence="3">
    <location>
        <begin position="344"/>
        <end position="373"/>
    </location>
</feature>
<evidence type="ECO:0000313" key="5">
    <source>
        <dbReference type="Proteomes" id="UP000298061"/>
    </source>
</evidence>
<dbReference type="STRING" id="135208.A0A4Z0A105"/>
<dbReference type="PANTHER" id="PTHR48228:SF6">
    <property type="entry name" value="L-CARNITINE COA-TRANSFERASE"/>
    <property type="match status" value="1"/>
</dbReference>
<accession>A0A4Z0A105</accession>
<dbReference type="PANTHER" id="PTHR48228">
    <property type="entry name" value="SUCCINYL-COA--D-CITRAMALATE COA-TRANSFERASE"/>
    <property type="match status" value="1"/>
</dbReference>
<comment type="similarity">
    <text evidence="1">Belongs to the CoA-transferase III family.</text>
</comment>
<comment type="caution">
    <text evidence="4">The sequence shown here is derived from an EMBL/GenBank/DDBJ whole genome shotgun (WGS) entry which is preliminary data.</text>
</comment>
<evidence type="ECO:0000256" key="3">
    <source>
        <dbReference type="SAM" id="MobiDB-lite"/>
    </source>
</evidence>
<dbReference type="EMBL" id="SFCI01000495">
    <property type="protein sequence ID" value="TFY79469.1"/>
    <property type="molecule type" value="Genomic_DNA"/>
</dbReference>
<dbReference type="Proteomes" id="UP000298061">
    <property type="component" value="Unassembled WGS sequence"/>
</dbReference>
<dbReference type="Pfam" id="PF02515">
    <property type="entry name" value="CoA_transf_3"/>
    <property type="match status" value="2"/>
</dbReference>
<dbReference type="SUPFAM" id="SSF89796">
    <property type="entry name" value="CoA-transferase family III (CaiB/BaiF)"/>
    <property type="match status" value="1"/>
</dbReference>
<dbReference type="Gene3D" id="3.30.1540.10">
    <property type="entry name" value="formyl-coa transferase, domain 3"/>
    <property type="match status" value="1"/>
</dbReference>
<keyword evidence="2" id="KW-0808">Transferase</keyword>
<dbReference type="Gene3D" id="3.40.50.10540">
    <property type="entry name" value="Crotonobetainyl-coa:carnitine coa-transferase, domain 1"/>
    <property type="match status" value="1"/>
</dbReference>
<dbReference type="InterPro" id="IPR003673">
    <property type="entry name" value="CoA-Trfase_fam_III"/>
</dbReference>
<organism evidence="4 5">
    <name type="scientific">Hericium alpestre</name>
    <dbReference type="NCBI Taxonomy" id="135208"/>
    <lineage>
        <taxon>Eukaryota</taxon>
        <taxon>Fungi</taxon>
        <taxon>Dikarya</taxon>
        <taxon>Basidiomycota</taxon>
        <taxon>Agaricomycotina</taxon>
        <taxon>Agaricomycetes</taxon>
        <taxon>Russulales</taxon>
        <taxon>Hericiaceae</taxon>
        <taxon>Hericium</taxon>
    </lineage>
</organism>
<gene>
    <name evidence="4" type="ORF">EWM64_g4543</name>
</gene>
<dbReference type="InterPro" id="IPR023606">
    <property type="entry name" value="CoA-Trfase_III_dom_1_sf"/>
</dbReference>
<protein>
    <submittedName>
        <fullName evidence="4">Uncharacterized protein</fullName>
    </submittedName>
</protein>
<dbReference type="AlphaFoldDB" id="A0A4Z0A105"/>
<evidence type="ECO:0000256" key="1">
    <source>
        <dbReference type="ARBA" id="ARBA00008383"/>
    </source>
</evidence>
<dbReference type="GO" id="GO:0016740">
    <property type="term" value="F:transferase activity"/>
    <property type="evidence" value="ECO:0007669"/>
    <property type="project" value="UniProtKB-KW"/>
</dbReference>
<evidence type="ECO:0000313" key="4">
    <source>
        <dbReference type="EMBL" id="TFY79469.1"/>
    </source>
</evidence>